<gene>
    <name evidence="7" type="ORF">J2S05_000210</name>
</gene>
<dbReference type="Pfam" id="PF01594">
    <property type="entry name" value="AI-2E_transport"/>
    <property type="match status" value="1"/>
</dbReference>
<feature type="transmembrane region" description="Helical" evidence="6">
    <location>
        <begin position="72"/>
        <end position="94"/>
    </location>
</feature>
<dbReference type="RefSeq" id="WP_306979123.1">
    <property type="nucleotide sequence ID" value="NZ_JAUSUA010000001.1"/>
</dbReference>
<dbReference type="InterPro" id="IPR002549">
    <property type="entry name" value="AI-2E-like"/>
</dbReference>
<feature type="transmembrane region" description="Helical" evidence="6">
    <location>
        <begin position="158"/>
        <end position="180"/>
    </location>
</feature>
<keyword evidence="4 6" id="KW-1133">Transmembrane helix</keyword>
<evidence type="ECO:0000313" key="7">
    <source>
        <dbReference type="EMBL" id="MDQ0205436.1"/>
    </source>
</evidence>
<protein>
    <submittedName>
        <fullName evidence="7">PurR-regulated permease PerM</fullName>
    </submittedName>
</protein>
<feature type="transmembrane region" description="Helical" evidence="6">
    <location>
        <begin position="314"/>
        <end position="340"/>
    </location>
</feature>
<evidence type="ECO:0000256" key="5">
    <source>
        <dbReference type="ARBA" id="ARBA00023136"/>
    </source>
</evidence>
<feature type="transmembrane region" description="Helical" evidence="6">
    <location>
        <begin position="281"/>
        <end position="302"/>
    </location>
</feature>
<evidence type="ECO:0000313" key="8">
    <source>
        <dbReference type="Proteomes" id="UP001225034"/>
    </source>
</evidence>
<accession>A0ABT9YCI3</accession>
<evidence type="ECO:0000256" key="6">
    <source>
        <dbReference type="SAM" id="Phobius"/>
    </source>
</evidence>
<evidence type="ECO:0000256" key="1">
    <source>
        <dbReference type="ARBA" id="ARBA00004141"/>
    </source>
</evidence>
<keyword evidence="8" id="KW-1185">Reference proteome</keyword>
<sequence>MDKKQPMTFILRALHLFIWLLIIWVFFMIWPLLQPVIDKIWAVLIPVLIAALFAYILHPFIEGIHKWGLPRLAAILLIFAGFIGLIILIVIYGIPMIAEQIQEAMEILPSQMTKMVSYVHTWEYSLERMPTFLKGHIDDWSVQLLVVLEKLFDQVEGALIRLAQSIPSLVVIPFLIFYFLKDVTLIKKSTWYLTPPKWRRSLSYYAKDVDHTFGSYIRGQLLVASVVAVLSMIGLWLLGVPYAILFGLFIGATDIIPYFGAIIGAAPAIVAALLISWDKGLYTVILLVVIQQIEGNLLSPLIVGRTLHLHPMLIVLALLVGVEMGGILGLLVAVPALAVLKVTLLHIRQHFQND</sequence>
<evidence type="ECO:0000256" key="2">
    <source>
        <dbReference type="ARBA" id="ARBA00009773"/>
    </source>
</evidence>
<reference evidence="7 8" key="1">
    <citation type="submission" date="2023-07" db="EMBL/GenBank/DDBJ databases">
        <title>Genomic Encyclopedia of Type Strains, Phase IV (KMG-IV): sequencing the most valuable type-strain genomes for metagenomic binning, comparative biology and taxonomic classification.</title>
        <authorList>
            <person name="Goeker M."/>
        </authorList>
    </citation>
    <scope>NUCLEOTIDE SEQUENCE [LARGE SCALE GENOMIC DNA]</scope>
    <source>
        <strain evidence="7 8">DSM 19154</strain>
    </source>
</reference>
<name>A0ABT9YCI3_9BACI</name>
<feature type="transmembrane region" description="Helical" evidence="6">
    <location>
        <begin position="39"/>
        <end position="60"/>
    </location>
</feature>
<evidence type="ECO:0000256" key="3">
    <source>
        <dbReference type="ARBA" id="ARBA00022692"/>
    </source>
</evidence>
<dbReference type="PANTHER" id="PTHR21716">
    <property type="entry name" value="TRANSMEMBRANE PROTEIN"/>
    <property type="match status" value="1"/>
</dbReference>
<comment type="caution">
    <text evidence="7">The sequence shown here is derived from an EMBL/GenBank/DDBJ whole genome shotgun (WGS) entry which is preliminary data.</text>
</comment>
<comment type="similarity">
    <text evidence="2">Belongs to the autoinducer-2 exporter (AI-2E) (TC 2.A.86) family.</text>
</comment>
<dbReference type="PANTHER" id="PTHR21716:SF15">
    <property type="entry name" value="TRANSPORT PROTEIN YRRI-RELATED"/>
    <property type="match status" value="1"/>
</dbReference>
<evidence type="ECO:0000256" key="4">
    <source>
        <dbReference type="ARBA" id="ARBA00022989"/>
    </source>
</evidence>
<keyword evidence="3 6" id="KW-0812">Transmembrane</keyword>
<feature type="transmembrane region" description="Helical" evidence="6">
    <location>
        <begin position="221"/>
        <end position="249"/>
    </location>
</feature>
<comment type="subcellular location">
    <subcellularLocation>
        <location evidence="1">Membrane</location>
        <topology evidence="1">Multi-pass membrane protein</topology>
    </subcellularLocation>
</comment>
<organism evidence="7 8">
    <name type="scientific">Alkalicoccobacillus murimartini</name>
    <dbReference type="NCBI Taxonomy" id="171685"/>
    <lineage>
        <taxon>Bacteria</taxon>
        <taxon>Bacillati</taxon>
        <taxon>Bacillota</taxon>
        <taxon>Bacilli</taxon>
        <taxon>Bacillales</taxon>
        <taxon>Bacillaceae</taxon>
        <taxon>Alkalicoccobacillus</taxon>
    </lineage>
</organism>
<keyword evidence="5 6" id="KW-0472">Membrane</keyword>
<dbReference type="EMBL" id="JAUSUA010000001">
    <property type="protein sequence ID" value="MDQ0205436.1"/>
    <property type="molecule type" value="Genomic_DNA"/>
</dbReference>
<dbReference type="Proteomes" id="UP001225034">
    <property type="component" value="Unassembled WGS sequence"/>
</dbReference>
<feature type="transmembrane region" description="Helical" evidence="6">
    <location>
        <begin position="255"/>
        <end position="274"/>
    </location>
</feature>
<feature type="transmembrane region" description="Helical" evidence="6">
    <location>
        <begin position="12"/>
        <end position="33"/>
    </location>
</feature>
<proteinExistence type="inferred from homology"/>